<feature type="non-terminal residue" evidence="1">
    <location>
        <position position="98"/>
    </location>
</feature>
<evidence type="ECO:0000313" key="1">
    <source>
        <dbReference type="EMBL" id="CAH2042512.1"/>
    </source>
</evidence>
<gene>
    <name evidence="1" type="ORF">IPOD504_LOCUS3877</name>
</gene>
<protein>
    <submittedName>
        <fullName evidence="1">Uncharacterized protein</fullName>
    </submittedName>
</protein>
<keyword evidence="2" id="KW-1185">Reference proteome</keyword>
<reference evidence="1" key="1">
    <citation type="submission" date="2022-03" db="EMBL/GenBank/DDBJ databases">
        <authorList>
            <person name="Martin H S."/>
        </authorList>
    </citation>
    <scope>NUCLEOTIDE SEQUENCE</scope>
</reference>
<organism evidence="1 2">
    <name type="scientific">Iphiclides podalirius</name>
    <name type="common">scarce swallowtail</name>
    <dbReference type="NCBI Taxonomy" id="110791"/>
    <lineage>
        <taxon>Eukaryota</taxon>
        <taxon>Metazoa</taxon>
        <taxon>Ecdysozoa</taxon>
        <taxon>Arthropoda</taxon>
        <taxon>Hexapoda</taxon>
        <taxon>Insecta</taxon>
        <taxon>Pterygota</taxon>
        <taxon>Neoptera</taxon>
        <taxon>Endopterygota</taxon>
        <taxon>Lepidoptera</taxon>
        <taxon>Glossata</taxon>
        <taxon>Ditrysia</taxon>
        <taxon>Papilionoidea</taxon>
        <taxon>Papilionidae</taxon>
        <taxon>Papilioninae</taxon>
        <taxon>Iphiclides</taxon>
    </lineage>
</organism>
<dbReference type="EMBL" id="OW152826">
    <property type="protein sequence ID" value="CAH2042512.1"/>
    <property type="molecule type" value="Genomic_DNA"/>
</dbReference>
<sequence>MLWVNQNNLNNLNNASSIVTPIFRINIALDHELFGIEGQLSLSLAAPVLSRVPMANKVDIVIGAQRAPCYESIRLAGRAPCRANRPPDPIELLAPTRR</sequence>
<evidence type="ECO:0000313" key="2">
    <source>
        <dbReference type="Proteomes" id="UP000837857"/>
    </source>
</evidence>
<name>A0ABN8I0Q8_9NEOP</name>
<accession>A0ABN8I0Q8</accession>
<proteinExistence type="predicted"/>
<dbReference type="Proteomes" id="UP000837857">
    <property type="component" value="Chromosome 14"/>
</dbReference>